<dbReference type="Proteomes" id="UP000594220">
    <property type="component" value="Unplaced"/>
</dbReference>
<accession>A0A7M4DUU2</accession>
<dbReference type="SUPFAM" id="SSF47592">
    <property type="entry name" value="SWIB/MDM2 domain"/>
    <property type="match status" value="1"/>
</dbReference>
<name>A0A7M4DUU2_CROPO</name>
<dbReference type="InterPro" id="IPR013083">
    <property type="entry name" value="Znf_RING/FYVE/PHD"/>
</dbReference>
<reference evidence="2" key="1">
    <citation type="submission" date="2025-08" db="UniProtKB">
        <authorList>
            <consortium name="Ensembl"/>
        </authorList>
    </citation>
    <scope>IDENTIFICATION</scope>
</reference>
<evidence type="ECO:0000256" key="1">
    <source>
        <dbReference type="SAM" id="MobiDB-lite"/>
    </source>
</evidence>
<protein>
    <submittedName>
        <fullName evidence="2">Uncharacterized protein</fullName>
    </submittedName>
</protein>
<organism evidence="2 3">
    <name type="scientific">Crocodylus porosus</name>
    <name type="common">Saltwater crocodile</name>
    <name type="synonym">Estuarine crocodile</name>
    <dbReference type="NCBI Taxonomy" id="8502"/>
    <lineage>
        <taxon>Eukaryota</taxon>
        <taxon>Metazoa</taxon>
        <taxon>Chordata</taxon>
        <taxon>Craniata</taxon>
        <taxon>Vertebrata</taxon>
        <taxon>Euteleostomi</taxon>
        <taxon>Archelosauria</taxon>
        <taxon>Archosauria</taxon>
        <taxon>Crocodylia</taxon>
        <taxon>Longirostres</taxon>
        <taxon>Crocodylidae</taxon>
        <taxon>Crocodylus</taxon>
    </lineage>
</organism>
<dbReference type="AlphaFoldDB" id="A0A7M4DUU2"/>
<keyword evidence="3" id="KW-1185">Reference proteome</keyword>
<reference evidence="2" key="2">
    <citation type="submission" date="2025-09" db="UniProtKB">
        <authorList>
            <consortium name="Ensembl"/>
        </authorList>
    </citation>
    <scope>IDENTIFICATION</scope>
</reference>
<dbReference type="Ensembl" id="ENSCPRT00005000135.1">
    <property type="protein sequence ID" value="ENSCPRP00005000095.1"/>
    <property type="gene ID" value="ENSCPRG00005000092.1"/>
</dbReference>
<dbReference type="InterPro" id="IPR036885">
    <property type="entry name" value="SWIB_MDM2_dom_sf"/>
</dbReference>
<evidence type="ECO:0000313" key="2">
    <source>
        <dbReference type="Ensembl" id="ENSCPRP00005000095.1"/>
    </source>
</evidence>
<dbReference type="Gene3D" id="3.30.40.10">
    <property type="entry name" value="Zinc/RING finger domain, C3HC4 (zinc finger)"/>
    <property type="match status" value="1"/>
</dbReference>
<evidence type="ECO:0000313" key="3">
    <source>
        <dbReference type="Proteomes" id="UP000594220"/>
    </source>
</evidence>
<proteinExistence type="predicted"/>
<feature type="compositionally biased region" description="Acidic residues" evidence="1">
    <location>
        <begin position="53"/>
        <end position="71"/>
    </location>
</feature>
<feature type="region of interest" description="Disordered" evidence="1">
    <location>
        <begin position="49"/>
        <end position="71"/>
    </location>
</feature>
<sequence>MLLKFAGAEKAIFNTKEGIENSDRFDHSSVSDQLSVEFEVESIYSDCSHNEGEEVTDEDDDVNANSFDEDPEISLQNKPCPVCRQPIEMIVLTYFG</sequence>